<dbReference type="AlphaFoldDB" id="A0A1J4PV11"/>
<evidence type="ECO:0000313" key="2">
    <source>
        <dbReference type="Proteomes" id="UP000034838"/>
    </source>
</evidence>
<comment type="caution">
    <text evidence="1">The sequence shown here is derived from an EMBL/GenBank/DDBJ whole genome shotgun (WGS) entry which is preliminary data.</text>
</comment>
<reference evidence="1" key="1">
    <citation type="submission" date="2016-10" db="EMBL/GenBank/DDBJ databases">
        <title>Genome sequence of Streptomyces malaysiense MUSC 136.</title>
        <authorList>
            <person name="Lee L.-H."/>
            <person name="Ser H.-L."/>
        </authorList>
    </citation>
    <scope>NUCLEOTIDE SEQUENCE [LARGE SCALE GENOMIC DNA]</scope>
    <source>
        <strain evidence="1">MUSC 136</strain>
    </source>
</reference>
<gene>
    <name evidence="1" type="ORF">VT52_025570</name>
</gene>
<accession>A0A1J4PV11</accession>
<dbReference type="Proteomes" id="UP000034838">
    <property type="component" value="Unassembled WGS sequence"/>
</dbReference>
<evidence type="ECO:0000313" key="1">
    <source>
        <dbReference type="EMBL" id="OIK24747.1"/>
    </source>
</evidence>
<dbReference type="OrthoDB" id="4258232at2"/>
<protein>
    <recommendedName>
        <fullName evidence="3">Bacterial Ig domain-containing protein</fullName>
    </recommendedName>
</protein>
<organism evidence="1 2">
    <name type="scientific">Streptomyces malaysiense</name>
    <dbReference type="NCBI Taxonomy" id="1428626"/>
    <lineage>
        <taxon>Bacteria</taxon>
        <taxon>Bacillati</taxon>
        <taxon>Actinomycetota</taxon>
        <taxon>Actinomycetes</taxon>
        <taxon>Kitasatosporales</taxon>
        <taxon>Streptomycetaceae</taxon>
        <taxon>Streptomyces</taxon>
    </lineage>
</organism>
<keyword evidence="2" id="KW-1185">Reference proteome</keyword>
<name>A0A1J4PV11_9ACTN</name>
<evidence type="ECO:0008006" key="3">
    <source>
        <dbReference type="Google" id="ProtNLM"/>
    </source>
</evidence>
<proteinExistence type="predicted"/>
<sequence length="93" mass="10050">MVGSITVSADHKTVRHGQSVTFAGHVKGVKAGTTLVLQHRMNGKWTTLRTTTVVNRNGNFSIRRAFTAKGNETVRVVTRDGKVMSSPVSVKVS</sequence>
<dbReference type="RefSeq" id="WP_053055531.1">
    <property type="nucleotide sequence ID" value="NZ_LBDA02000058.1"/>
</dbReference>
<dbReference type="EMBL" id="LBDA02000058">
    <property type="protein sequence ID" value="OIK24747.1"/>
    <property type="molecule type" value="Genomic_DNA"/>
</dbReference>